<keyword evidence="12" id="KW-1185">Reference proteome</keyword>
<evidence type="ECO:0000256" key="4">
    <source>
        <dbReference type="ARBA" id="ARBA00023098"/>
    </source>
</evidence>
<keyword evidence="3 11" id="KW-0378">Hydrolase</keyword>
<evidence type="ECO:0000256" key="8">
    <source>
        <dbReference type="ARBA" id="ARBA00047285"/>
    </source>
</evidence>
<evidence type="ECO:0000313" key="11">
    <source>
        <dbReference type="EMBL" id="OLV20098.1"/>
    </source>
</evidence>
<comment type="catalytic activity">
    <reaction evidence="8">
        <text>cholate + taurine = taurocholate + H2O</text>
        <dbReference type="Rhea" id="RHEA:47108"/>
        <dbReference type="ChEBI" id="CHEBI:15377"/>
        <dbReference type="ChEBI" id="CHEBI:29747"/>
        <dbReference type="ChEBI" id="CHEBI:36257"/>
        <dbReference type="ChEBI" id="CHEBI:507393"/>
    </reaction>
    <physiologicalReaction direction="right-to-left" evidence="8">
        <dbReference type="Rhea" id="RHEA:47110"/>
    </physiologicalReaction>
</comment>
<comment type="caution">
    <text evidence="11">The sequence shown here is derived from an EMBL/GenBank/DDBJ whole genome shotgun (WGS) entry which is preliminary data.</text>
</comment>
<dbReference type="Proteomes" id="UP000186607">
    <property type="component" value="Unassembled WGS sequence"/>
</dbReference>
<evidence type="ECO:0000256" key="1">
    <source>
        <dbReference type="ARBA" id="ARBA00004860"/>
    </source>
</evidence>
<dbReference type="Gene3D" id="3.60.60.10">
    <property type="entry name" value="Penicillin V Acylase, Chain A"/>
    <property type="match status" value="1"/>
</dbReference>
<organism evidence="11 12">
    <name type="scientific">Deinococcus marmoris</name>
    <dbReference type="NCBI Taxonomy" id="249408"/>
    <lineage>
        <taxon>Bacteria</taxon>
        <taxon>Thermotogati</taxon>
        <taxon>Deinococcota</taxon>
        <taxon>Deinococci</taxon>
        <taxon>Deinococcales</taxon>
        <taxon>Deinococcaceae</taxon>
        <taxon>Deinococcus</taxon>
    </lineage>
</organism>
<dbReference type="EC" id="3.5.1.24" evidence="5"/>
<dbReference type="GO" id="GO:0045302">
    <property type="term" value="F:choloylglycine hydrolase activity"/>
    <property type="evidence" value="ECO:0007669"/>
    <property type="project" value="UniProtKB-EC"/>
</dbReference>
<evidence type="ECO:0000256" key="7">
    <source>
        <dbReference type="ARBA" id="ARBA00044806"/>
    </source>
</evidence>
<sequence>MDIERSFGEQVVITPRGYPLTFKREAAQTVKYAMIGMGSVAQDYPLYAEAVNERGLGVAGTYFPGFAKYATEEKEGHFNVAAYELIPWILSRYATVDEAYDDLTRLNLMALSLMDGLPVAELHWLVSDRKRSVVIEFTEAGLQLTEDPIGLLTNNPSAAWHLMNLRTYLGVTAEQPEETSWDGLPLTALGQGQGAYGLPGDASPPSRFVKAAFLKAHAAGAETEAERVSQFFHILDGVAMVRGTVALPNGGMDSTTYSSCMSIDEGLFYYKTYGNSRITAVDLNGEDLDGEKLIVYPLNQQQDILRQPQPRGKG</sequence>
<dbReference type="InterPro" id="IPR029132">
    <property type="entry name" value="CBAH/NAAA_C"/>
</dbReference>
<dbReference type="AlphaFoldDB" id="A0A1U7P4L8"/>
<dbReference type="Pfam" id="PF02275">
    <property type="entry name" value="CBAH"/>
    <property type="match status" value="1"/>
</dbReference>
<evidence type="ECO:0000256" key="5">
    <source>
        <dbReference type="ARBA" id="ARBA00044769"/>
    </source>
</evidence>
<dbReference type="STRING" id="249408.BOO71_0000895"/>
<proteinExistence type="inferred from homology"/>
<dbReference type="EMBL" id="MSTI01000009">
    <property type="protein sequence ID" value="OLV20098.1"/>
    <property type="molecule type" value="Genomic_DNA"/>
</dbReference>
<dbReference type="SUPFAM" id="SSF56235">
    <property type="entry name" value="N-terminal nucleophile aminohydrolases (Ntn hydrolases)"/>
    <property type="match status" value="1"/>
</dbReference>
<protein>
    <recommendedName>
        <fullName evidence="5">choloylglycine hydrolase</fullName>
        <ecNumber evidence="5">3.5.1.24</ecNumber>
    </recommendedName>
    <alternativeName>
        <fullName evidence="6">Bile salt hydrolase</fullName>
    </alternativeName>
    <alternativeName>
        <fullName evidence="7">Choloylglycine hydrolase</fullName>
    </alternativeName>
</protein>
<evidence type="ECO:0000256" key="3">
    <source>
        <dbReference type="ARBA" id="ARBA00022801"/>
    </source>
</evidence>
<comment type="catalytic activity">
    <reaction evidence="9">
        <text>taurodeoxycholate + H2O = deoxycholate + taurine</text>
        <dbReference type="Rhea" id="RHEA:47556"/>
        <dbReference type="ChEBI" id="CHEBI:15377"/>
        <dbReference type="ChEBI" id="CHEBI:23614"/>
        <dbReference type="ChEBI" id="CHEBI:36261"/>
        <dbReference type="ChEBI" id="CHEBI:507393"/>
    </reaction>
    <physiologicalReaction direction="left-to-right" evidence="9">
        <dbReference type="Rhea" id="RHEA:47557"/>
    </physiologicalReaction>
</comment>
<gene>
    <name evidence="11" type="ORF">BOO71_0000895</name>
</gene>
<accession>A0A1U7P4L8</accession>
<reference evidence="11 12" key="1">
    <citation type="submission" date="2017-01" db="EMBL/GenBank/DDBJ databases">
        <title>Genome Analysis of Deinococcus marmoris KOPRI26562.</title>
        <authorList>
            <person name="Kim J.H."/>
            <person name="Oh H.-M."/>
        </authorList>
    </citation>
    <scope>NUCLEOTIDE SEQUENCE [LARGE SCALE GENOMIC DNA]</scope>
    <source>
        <strain evidence="11 12">KOPRI26562</strain>
    </source>
</reference>
<keyword evidence="4" id="KW-0443">Lipid metabolism</keyword>
<evidence type="ECO:0000256" key="2">
    <source>
        <dbReference type="ARBA" id="ARBA00006625"/>
    </source>
</evidence>
<dbReference type="InterPro" id="IPR029055">
    <property type="entry name" value="Ntn_hydrolases_N"/>
</dbReference>
<dbReference type="InterPro" id="IPR047711">
    <property type="entry name" value="CBAH"/>
</dbReference>
<dbReference type="PANTHER" id="PTHR35527:SF2">
    <property type="entry name" value="HYDROLASE"/>
    <property type="match status" value="1"/>
</dbReference>
<dbReference type="NCBIfam" id="NF038245">
    <property type="entry name" value="bile_salt_hydro"/>
    <property type="match status" value="1"/>
</dbReference>
<evidence type="ECO:0000259" key="10">
    <source>
        <dbReference type="Pfam" id="PF02275"/>
    </source>
</evidence>
<dbReference type="PANTHER" id="PTHR35527">
    <property type="entry name" value="CHOLOYLGLYCINE HYDROLASE"/>
    <property type="match status" value="1"/>
</dbReference>
<evidence type="ECO:0000313" key="12">
    <source>
        <dbReference type="Proteomes" id="UP000186607"/>
    </source>
</evidence>
<dbReference type="CDD" id="cd00542">
    <property type="entry name" value="Ntn_PVA"/>
    <property type="match status" value="1"/>
</dbReference>
<comment type="pathway">
    <text evidence="1">Lipid metabolism; bile acid biosynthesis.</text>
</comment>
<comment type="similarity">
    <text evidence="2">Belongs to the peptidase C59 family.</text>
</comment>
<evidence type="ECO:0000256" key="9">
    <source>
        <dbReference type="ARBA" id="ARBA00048897"/>
    </source>
</evidence>
<feature type="domain" description="Choloylglycine hydrolase/NAAA C-terminal" evidence="10">
    <location>
        <begin position="1"/>
        <end position="296"/>
    </location>
</feature>
<evidence type="ECO:0000256" key="6">
    <source>
        <dbReference type="ARBA" id="ARBA00044804"/>
    </source>
</evidence>
<name>A0A1U7P4L8_9DEIO</name>
<dbReference type="InterPro" id="IPR052193">
    <property type="entry name" value="Peptidase_C59"/>
</dbReference>
<dbReference type="GO" id="GO:0006629">
    <property type="term" value="P:lipid metabolic process"/>
    <property type="evidence" value="ECO:0007669"/>
    <property type="project" value="UniProtKB-KW"/>
</dbReference>